<dbReference type="EMBL" id="MN739949">
    <property type="protein sequence ID" value="QHT79513.1"/>
    <property type="molecule type" value="Genomic_DNA"/>
</dbReference>
<dbReference type="Pfam" id="PF00773">
    <property type="entry name" value="RNB"/>
    <property type="match status" value="2"/>
</dbReference>
<proteinExistence type="predicted"/>
<dbReference type="PANTHER" id="PTHR23355">
    <property type="entry name" value="RIBONUCLEASE"/>
    <property type="match status" value="1"/>
</dbReference>
<dbReference type="SUPFAM" id="SSF50249">
    <property type="entry name" value="Nucleic acid-binding proteins"/>
    <property type="match status" value="1"/>
</dbReference>
<dbReference type="GO" id="GO:0006402">
    <property type="term" value="P:mRNA catabolic process"/>
    <property type="evidence" value="ECO:0007669"/>
    <property type="project" value="TreeGrafter"/>
</dbReference>
<dbReference type="AlphaFoldDB" id="A0A6C0HHM2"/>
<dbReference type="InterPro" id="IPR050180">
    <property type="entry name" value="RNR_Ribonuclease"/>
</dbReference>
<dbReference type="PANTHER" id="PTHR23355:SF9">
    <property type="entry name" value="DIS3-LIKE EXONUCLEASE 2"/>
    <property type="match status" value="1"/>
</dbReference>
<evidence type="ECO:0000313" key="2">
    <source>
        <dbReference type="EMBL" id="QHT79513.1"/>
    </source>
</evidence>
<dbReference type="SMART" id="SM00955">
    <property type="entry name" value="RNB"/>
    <property type="match status" value="1"/>
</dbReference>
<dbReference type="InterPro" id="IPR041505">
    <property type="entry name" value="Dis3_CSD2"/>
</dbReference>
<organism evidence="2">
    <name type="scientific">viral metagenome</name>
    <dbReference type="NCBI Taxonomy" id="1070528"/>
    <lineage>
        <taxon>unclassified sequences</taxon>
        <taxon>metagenomes</taxon>
        <taxon>organismal metagenomes</taxon>
    </lineage>
</organism>
<dbReference type="Pfam" id="PF17849">
    <property type="entry name" value="OB_Dis3"/>
    <property type="match status" value="1"/>
</dbReference>
<reference evidence="2" key="1">
    <citation type="journal article" date="2020" name="Nature">
        <title>Giant virus diversity and host interactions through global metagenomics.</title>
        <authorList>
            <person name="Schulz F."/>
            <person name="Roux S."/>
            <person name="Paez-Espino D."/>
            <person name="Jungbluth S."/>
            <person name="Walsh D.A."/>
            <person name="Denef V.J."/>
            <person name="McMahon K.D."/>
            <person name="Konstantinidis K.T."/>
            <person name="Eloe-Fadrosh E.A."/>
            <person name="Kyrpides N.C."/>
            <person name="Woyke T."/>
        </authorList>
    </citation>
    <scope>NUCLEOTIDE SEQUENCE</scope>
    <source>
        <strain evidence="2">GVMAG-M-3300023184-101</strain>
    </source>
</reference>
<dbReference type="InterPro" id="IPR001900">
    <property type="entry name" value="RNase_II/R"/>
</dbReference>
<feature type="domain" description="RNB" evidence="1">
    <location>
        <begin position="188"/>
        <end position="452"/>
    </location>
</feature>
<dbReference type="InterPro" id="IPR012340">
    <property type="entry name" value="NA-bd_OB-fold"/>
</dbReference>
<evidence type="ECO:0000259" key="1">
    <source>
        <dbReference type="SMART" id="SM00955"/>
    </source>
</evidence>
<name>A0A6C0HHM2_9ZZZZ</name>
<dbReference type="GO" id="GO:0000175">
    <property type="term" value="F:3'-5'-RNA exonuclease activity"/>
    <property type="evidence" value="ECO:0007669"/>
    <property type="project" value="TreeGrafter"/>
</dbReference>
<dbReference type="GO" id="GO:0003723">
    <property type="term" value="F:RNA binding"/>
    <property type="evidence" value="ECO:0007669"/>
    <property type="project" value="InterPro"/>
</dbReference>
<accession>A0A6C0HHM2</accession>
<sequence length="584" mass="67697">MELVILNQLYTEWVWRNPLTKEVDTEIAINPSHRHLFHGDIYDDITEELITPSPYRTQKDISCILDYKGSTHGRSKDKLFYRCIPDDKTLPQFLVAYQPKSTGFDKTKINKYVLIQFKEWTEQEKHPIGTLTTMLGDVDNYDAYSEYQLYSKGLVISLKEFNKETLFLKNKKAQDALIDSICECYPTIENRTHLNIFSIDPEGCTDIDDAIGIVEHLNHTVISVYIANVPLILDHFNLWQHLTDKCSTIYLPMHKLPMLPPILSDTICSLLEEELRFAFVLDIVMGANSPLSIAFKTVLIKVSKNYVYEEADLLANTDYQQLLKLTQSIDRKIIDSHDLVEYYMIYMNWQAALKLVDYNCGILRSAHMKSAHMESAHMESAQEETKLNSLPSDITKFITNWKYAEGHYCTIENKSSHDLVGKGYEVYTHITSPIRRLVDVINMTLLQGKLGLIKYRNVAAVKFCELWSSNTQVDFMNTSMKNIKKVQNNCTLLALYIKNKESRKNHSVIGYIVDMSTDNNNNDNNDNKKIKHNYVYTVYVPDYKMISTFKSNELMEPYTSCKFTLHLFMDEANLKQKIRLQKTI</sequence>
<protein>
    <recommendedName>
        <fullName evidence="1">RNB domain-containing protein</fullName>
    </recommendedName>
</protein>